<dbReference type="PANTHER" id="PTHR43317">
    <property type="entry name" value="THERMOSPERMINE SYNTHASE ACAULIS5"/>
    <property type="match status" value="1"/>
</dbReference>
<dbReference type="RefSeq" id="WP_184249389.1">
    <property type="nucleotide sequence ID" value="NZ_JACHLR010000023.1"/>
</dbReference>
<organism evidence="2 3">
    <name type="scientific">Novosphingobium chloroacetimidivorans</name>
    <dbReference type="NCBI Taxonomy" id="1428314"/>
    <lineage>
        <taxon>Bacteria</taxon>
        <taxon>Pseudomonadati</taxon>
        <taxon>Pseudomonadota</taxon>
        <taxon>Alphaproteobacteria</taxon>
        <taxon>Sphingomonadales</taxon>
        <taxon>Sphingomonadaceae</taxon>
        <taxon>Novosphingobium</taxon>
    </lineage>
</organism>
<evidence type="ECO:0000313" key="3">
    <source>
        <dbReference type="Proteomes" id="UP000555448"/>
    </source>
</evidence>
<accession>A0A7W7KDJ9</accession>
<gene>
    <name evidence="2" type="ORF">HNO88_003849</name>
</gene>
<dbReference type="Gene3D" id="3.40.50.150">
    <property type="entry name" value="Vaccinia Virus protein VP39"/>
    <property type="match status" value="1"/>
</dbReference>
<comment type="caution">
    <text evidence="2">The sequence shown here is derived from an EMBL/GenBank/DDBJ whole genome shotgun (WGS) entry which is preliminary data.</text>
</comment>
<evidence type="ECO:0000256" key="1">
    <source>
        <dbReference type="ARBA" id="ARBA00023115"/>
    </source>
</evidence>
<dbReference type="PANTHER" id="PTHR43317:SF3">
    <property type="entry name" value="BLR2883 PROTEIN"/>
    <property type="match status" value="1"/>
</dbReference>
<dbReference type="SUPFAM" id="SSF53335">
    <property type="entry name" value="S-adenosyl-L-methionine-dependent methyltransferases"/>
    <property type="match status" value="1"/>
</dbReference>
<keyword evidence="3" id="KW-1185">Reference proteome</keyword>
<dbReference type="EMBL" id="JACHLR010000023">
    <property type="protein sequence ID" value="MBB4860505.1"/>
    <property type="molecule type" value="Genomic_DNA"/>
</dbReference>
<sequence length="224" mass="23936">MKGDLLIGTATVPGGVELRLIRNEDDFAILLERNELMSSDMFASEQALATMTCQRLAGRPAPQLLIGGYGMGFTLRSALAELGSDAGVTVAEIVPEIIEWARGPMHGLTAECLDDPRVLLVMEDVAMLIDAARGAYDAILLDVDNGPEGLTRRMNDQLYSNSGLQSALSALKPGGILAIWSAGAEPSFTKQLARAGFAVTEVPVRALHDGTGDNHMIWFAQKPE</sequence>
<dbReference type="InterPro" id="IPR029063">
    <property type="entry name" value="SAM-dependent_MTases_sf"/>
</dbReference>
<protein>
    <submittedName>
        <fullName evidence="2">Spermidine synthase</fullName>
    </submittedName>
</protein>
<dbReference type="Proteomes" id="UP000555448">
    <property type="component" value="Unassembled WGS sequence"/>
</dbReference>
<evidence type="ECO:0000313" key="2">
    <source>
        <dbReference type="EMBL" id="MBB4860505.1"/>
    </source>
</evidence>
<proteinExistence type="predicted"/>
<reference evidence="2 3" key="1">
    <citation type="submission" date="2020-08" db="EMBL/GenBank/DDBJ databases">
        <title>Functional genomics of gut bacteria from endangered species of beetles.</title>
        <authorList>
            <person name="Carlos-Shanley C."/>
        </authorList>
    </citation>
    <scope>NUCLEOTIDE SEQUENCE [LARGE SCALE GENOMIC DNA]</scope>
    <source>
        <strain evidence="2 3">S00245</strain>
    </source>
</reference>
<dbReference type="Pfam" id="PF01564">
    <property type="entry name" value="Spermine_synth"/>
    <property type="match status" value="1"/>
</dbReference>
<dbReference type="AlphaFoldDB" id="A0A7W7KDJ9"/>
<name>A0A7W7KDJ9_9SPHN</name>
<keyword evidence="1" id="KW-0620">Polyamine biosynthesis</keyword>
<dbReference type="GO" id="GO:0006596">
    <property type="term" value="P:polyamine biosynthetic process"/>
    <property type="evidence" value="ECO:0007669"/>
    <property type="project" value="UniProtKB-KW"/>
</dbReference>